<comment type="caution">
    <text evidence="1">The sequence shown here is derived from an EMBL/GenBank/DDBJ whole genome shotgun (WGS) entry which is preliminary data.</text>
</comment>
<dbReference type="SUPFAM" id="SSF101327">
    <property type="entry name" value="YgfB-like"/>
    <property type="match status" value="1"/>
</dbReference>
<dbReference type="InterPro" id="IPR004027">
    <property type="entry name" value="SEC_C_motif"/>
</dbReference>
<dbReference type="NCBIfam" id="TIGR02292">
    <property type="entry name" value="ygfB_yecA"/>
    <property type="match status" value="1"/>
</dbReference>
<dbReference type="PANTHER" id="PTHR33747">
    <property type="entry name" value="UPF0225 PROTEIN SCO1677"/>
    <property type="match status" value="1"/>
</dbReference>
<dbReference type="InterPro" id="IPR011978">
    <property type="entry name" value="YgfB-like"/>
</dbReference>
<dbReference type="PANTHER" id="PTHR33747:SF1">
    <property type="entry name" value="ADENYLATE CYCLASE-ASSOCIATED CAP C-TERMINAL DOMAIN-CONTAINING PROTEIN"/>
    <property type="match status" value="1"/>
</dbReference>
<dbReference type="Pfam" id="PF03695">
    <property type="entry name" value="UPF0149"/>
    <property type="match status" value="1"/>
</dbReference>
<dbReference type="Pfam" id="PF02810">
    <property type="entry name" value="SEC-C"/>
    <property type="match status" value="1"/>
</dbReference>
<evidence type="ECO:0000313" key="1">
    <source>
        <dbReference type="EMBL" id="MFG6440219.1"/>
    </source>
</evidence>
<dbReference type="InterPro" id="IPR036255">
    <property type="entry name" value="YgfB-like_sf"/>
</dbReference>
<gene>
    <name evidence="1" type="ORF">ACG0Z3_05930</name>
</gene>
<evidence type="ECO:0000313" key="2">
    <source>
        <dbReference type="Proteomes" id="UP001606301"/>
    </source>
</evidence>
<name>A0ABW7FGX9_9BURK</name>
<organism evidence="1 2">
    <name type="scientific">Pelomonas margarita</name>
    <dbReference type="NCBI Taxonomy" id="3299031"/>
    <lineage>
        <taxon>Bacteria</taxon>
        <taxon>Pseudomonadati</taxon>
        <taxon>Pseudomonadota</taxon>
        <taxon>Betaproteobacteria</taxon>
        <taxon>Burkholderiales</taxon>
        <taxon>Sphaerotilaceae</taxon>
        <taxon>Roseateles</taxon>
    </lineage>
</organism>
<reference evidence="1 2" key="1">
    <citation type="submission" date="2024-08" db="EMBL/GenBank/DDBJ databases">
        <authorList>
            <person name="Lu H."/>
        </authorList>
    </citation>
    <scope>NUCLEOTIDE SEQUENCE [LARGE SCALE GENOMIC DNA]</scope>
    <source>
        <strain evidence="1 2">LKC17W</strain>
    </source>
</reference>
<dbReference type="EMBL" id="JBIGHW010000002">
    <property type="protein sequence ID" value="MFG6440219.1"/>
    <property type="molecule type" value="Genomic_DNA"/>
</dbReference>
<dbReference type="RefSeq" id="WP_394396216.1">
    <property type="nucleotide sequence ID" value="NZ_JBIGHW010000002.1"/>
</dbReference>
<dbReference type="SUPFAM" id="SSF103642">
    <property type="entry name" value="Sec-C motif"/>
    <property type="match status" value="1"/>
</dbReference>
<dbReference type="Proteomes" id="UP001606301">
    <property type="component" value="Unassembled WGS sequence"/>
</dbReference>
<protein>
    <submittedName>
        <fullName evidence="1">UPF0149 family protein</fullName>
    </submittedName>
</protein>
<accession>A0ABW7FGX9</accession>
<sequence length="344" mass="38202">MTDDDIELIHSPLTQTYSAEGHTLSIEIYRGAGEAWILEVVDELGTATVWDEHFETDAAALAAAFEAFEEEGVHHFVTHAQQEAEAAEPELLHRLAQAGQPAVLPSGAELMMTPLSDDELGELDAFLLDSDTDEGMRLDMLDGFLHALAIGPETVMPSRWLPLVWRRADGAMLPVVESLDEANHLIGLVMRHFNSIVRGFEQRPPMVEPCWGTTQYGDLGEYEDAEAWAYGFDEGVKLSRPAWQPLLDDAEASRWYRPIGLLGADEFSDDQDALTRTPEQREALAAQIEESLLRLHAFWLPLRQAVAEREQARRLSGKVGRNEPCPCGSGKKFKKCCGAPSELH</sequence>
<dbReference type="Gene3D" id="3.10.450.50">
    <property type="match status" value="1"/>
</dbReference>
<keyword evidence="2" id="KW-1185">Reference proteome</keyword>
<proteinExistence type="predicted"/>